<dbReference type="Gene3D" id="3.40.50.2020">
    <property type="match status" value="1"/>
</dbReference>
<name>W2V2G2_9RICK</name>
<gene>
    <name evidence="2" type="ORF">P857_803</name>
</gene>
<dbReference type="CDD" id="cd06223">
    <property type="entry name" value="PRTases_typeI"/>
    <property type="match status" value="1"/>
</dbReference>
<evidence type="ECO:0000313" key="2">
    <source>
        <dbReference type="EMBL" id="ETO91633.1"/>
    </source>
</evidence>
<evidence type="ECO:0000256" key="1">
    <source>
        <dbReference type="ARBA" id="ARBA00008007"/>
    </source>
</evidence>
<dbReference type="PANTHER" id="PTHR47505">
    <property type="entry name" value="DNA UTILIZATION PROTEIN YHGH"/>
    <property type="match status" value="1"/>
</dbReference>
<evidence type="ECO:0000313" key="3">
    <source>
        <dbReference type="Proteomes" id="UP000018951"/>
    </source>
</evidence>
<reference evidence="2 3" key="1">
    <citation type="journal article" date="2013" name="PLoS ONE">
        <title>Bacterial endosymbiosis in a chordate host: long-term co-evolution and conservation of secondary metabolism.</title>
        <authorList>
            <person name="Kwan J.C."/>
            <person name="Schmidt E.W."/>
        </authorList>
    </citation>
    <scope>NUCLEOTIDE SEQUENCE [LARGE SCALE GENOMIC DNA]</scope>
    <source>
        <strain evidence="3">L6</strain>
    </source>
</reference>
<dbReference type="Proteomes" id="UP000018951">
    <property type="component" value="Unassembled WGS sequence"/>
</dbReference>
<protein>
    <submittedName>
        <fullName evidence="2">Uncharacterized protein</fullName>
    </submittedName>
</protein>
<dbReference type="SUPFAM" id="SSF53271">
    <property type="entry name" value="PRTase-like"/>
    <property type="match status" value="1"/>
</dbReference>
<dbReference type="PANTHER" id="PTHR47505:SF1">
    <property type="entry name" value="DNA UTILIZATION PROTEIN YHGH"/>
    <property type="match status" value="1"/>
</dbReference>
<dbReference type="STRING" id="1401685.P857_803"/>
<comment type="caution">
    <text evidence="2">The sequence shown here is derived from an EMBL/GenBank/DDBJ whole genome shotgun (WGS) entry which is preliminary data.</text>
</comment>
<organism evidence="2 3">
    <name type="scientific">Candidatus Xenolissoclinum pacificiensis L6</name>
    <dbReference type="NCBI Taxonomy" id="1401685"/>
    <lineage>
        <taxon>Bacteria</taxon>
        <taxon>Pseudomonadati</taxon>
        <taxon>Pseudomonadota</taxon>
        <taxon>Alphaproteobacteria</taxon>
        <taxon>Rickettsiales</taxon>
        <taxon>Anaplasmataceae</taxon>
        <taxon>Candidatus Xenolissoclinum</taxon>
    </lineage>
</organism>
<dbReference type="InterPro" id="IPR051910">
    <property type="entry name" value="ComF/GntX_DNA_util-trans"/>
</dbReference>
<keyword evidence="3" id="KW-1185">Reference proteome</keyword>
<dbReference type="EMBL" id="AXCJ01000001">
    <property type="protein sequence ID" value="ETO91633.1"/>
    <property type="molecule type" value="Genomic_DNA"/>
</dbReference>
<accession>W2V2G2</accession>
<dbReference type="InterPro" id="IPR029057">
    <property type="entry name" value="PRTase-like"/>
</dbReference>
<dbReference type="AlphaFoldDB" id="W2V2G2"/>
<proteinExistence type="inferred from homology"/>
<comment type="similarity">
    <text evidence="1">Belongs to the ComF/GntX family.</text>
</comment>
<sequence>MLKEALNFFFPIVCVICKTECNSSICTSCYRTMIQITSETFCIVCAKKLRFKDLRCIECSSIFHYFHDSKSLFLYEKATREIVKQLKFYRNTYVAKIMAVLIVKKFRQYIENYDIIIPVPSSKQQIFKRSFNPASLLAMHISKKCNVKYVCNFLTKKHHTRSQHTIKNKETRLQNIRGSFAVRKSPFFGSKVLIIDDVITTGATIHECAKSLYNHVSSIGILSFARVLL</sequence>
<dbReference type="InterPro" id="IPR000836">
    <property type="entry name" value="PRTase_dom"/>
</dbReference>